<dbReference type="PANTHER" id="PTHR24189:SF50">
    <property type="entry name" value="ANKYRIN REPEAT AND SOCS BOX PROTEIN 2"/>
    <property type="match status" value="1"/>
</dbReference>
<dbReference type="Gene3D" id="1.25.40.20">
    <property type="entry name" value="Ankyrin repeat-containing domain"/>
    <property type="match status" value="4"/>
</dbReference>
<evidence type="ECO:0000313" key="4">
    <source>
        <dbReference type="EMBL" id="CAG8289680.1"/>
    </source>
</evidence>
<organism evidence="4 5">
    <name type="scientific">Penicillium nalgiovense</name>
    <dbReference type="NCBI Taxonomy" id="60175"/>
    <lineage>
        <taxon>Eukaryota</taxon>
        <taxon>Fungi</taxon>
        <taxon>Dikarya</taxon>
        <taxon>Ascomycota</taxon>
        <taxon>Pezizomycotina</taxon>
        <taxon>Eurotiomycetes</taxon>
        <taxon>Eurotiomycetidae</taxon>
        <taxon>Eurotiales</taxon>
        <taxon>Aspergillaceae</taxon>
        <taxon>Penicillium</taxon>
    </lineage>
</organism>
<reference evidence="4" key="1">
    <citation type="submission" date="2021-07" db="EMBL/GenBank/DDBJ databases">
        <authorList>
            <person name="Branca A.L. A."/>
        </authorList>
    </citation>
    <scope>NUCLEOTIDE SEQUENCE</scope>
</reference>
<evidence type="ECO:0000256" key="1">
    <source>
        <dbReference type="ARBA" id="ARBA00022737"/>
    </source>
</evidence>
<feature type="repeat" description="ANK" evidence="3">
    <location>
        <begin position="474"/>
        <end position="509"/>
    </location>
</feature>
<dbReference type="PANTHER" id="PTHR24189">
    <property type="entry name" value="MYOTROPHIN"/>
    <property type="match status" value="1"/>
</dbReference>
<dbReference type="PROSITE" id="PS50297">
    <property type="entry name" value="ANK_REP_REGION"/>
    <property type="match status" value="2"/>
</dbReference>
<evidence type="ECO:0000256" key="3">
    <source>
        <dbReference type="PROSITE-ProRule" id="PRU00023"/>
    </source>
</evidence>
<gene>
    <name evidence="4" type="ORF">PNAL_LOCUS9595</name>
</gene>
<dbReference type="AlphaFoldDB" id="A0A9W4IFH2"/>
<dbReference type="Pfam" id="PF12796">
    <property type="entry name" value="Ank_2"/>
    <property type="match status" value="1"/>
</dbReference>
<feature type="repeat" description="ANK" evidence="3">
    <location>
        <begin position="510"/>
        <end position="542"/>
    </location>
</feature>
<proteinExistence type="predicted"/>
<dbReference type="Proteomes" id="UP001153461">
    <property type="component" value="Unassembled WGS sequence"/>
</dbReference>
<dbReference type="SMART" id="SM00248">
    <property type="entry name" value="ANK"/>
    <property type="match status" value="10"/>
</dbReference>
<dbReference type="OrthoDB" id="5582218at2759"/>
<evidence type="ECO:0008006" key="6">
    <source>
        <dbReference type="Google" id="ProtNLM"/>
    </source>
</evidence>
<dbReference type="InterPro" id="IPR002110">
    <property type="entry name" value="Ankyrin_rpt"/>
</dbReference>
<dbReference type="SUPFAM" id="SSF48403">
    <property type="entry name" value="Ankyrin repeat"/>
    <property type="match status" value="2"/>
</dbReference>
<keyword evidence="1" id="KW-0677">Repeat</keyword>
<sequence>MAKTSIFSLPNELVCQIASGMCVPDIISFIQCCRSLCLPLFWHCQHQRRKRELKDALTACIQTNNVDGTRLLLAINADIECVECVPTDSTPFNRTPRHYWDYHHLYWAVTGGHHEIVEALSEHLTQMKVEIPNLEVNYAGDALWYAAEGGYYAMTKVLLDLDSNNIRPTEHYDRALYSAVEREYRGYVLDRNCCTSSKHHICSGQCKRAQPDYYATVKLLLDSGATLDWSEYYFAKLGGPLETALHTCTSISDGTVKLLVERGANVSAKNVLRVLTVTSNRCTVSHGEIAKFLLDHGADLSSRDHYGRSVLLKANKKDLIQLFIDRGLSPNDVDKCGQTLLNTLATKEASETRVELMKVLLDLDANVNCRSPSGPTPLLSVFSYRRKQCEYDSDGYVIDRHDQHGDIVTPEPESLDDETYFAFVHKTAKLLLSHGADVRVWDGKDQTVLYKTDNKSLVELILTYGAEVNVVDIYGQTPLHAITYGASEATVGTIEVLLKHGADTSAKNADDNTPLHLAVLTSAWQVVKLLLDHGADRDSRNSDGKSPMDLLAHRRHHREKFLVDKHWRDSMGDRVITYRRQRRHEARFLDLRL</sequence>
<dbReference type="InterPro" id="IPR036770">
    <property type="entry name" value="Ankyrin_rpt-contain_sf"/>
</dbReference>
<dbReference type="EMBL" id="CAJVNV010000623">
    <property type="protein sequence ID" value="CAG8289680.1"/>
    <property type="molecule type" value="Genomic_DNA"/>
</dbReference>
<dbReference type="Pfam" id="PF00023">
    <property type="entry name" value="Ank"/>
    <property type="match status" value="1"/>
</dbReference>
<dbReference type="InterPro" id="IPR050745">
    <property type="entry name" value="Multifunctional_regulatory"/>
</dbReference>
<evidence type="ECO:0000313" key="5">
    <source>
        <dbReference type="Proteomes" id="UP001153461"/>
    </source>
</evidence>
<dbReference type="PROSITE" id="PS50088">
    <property type="entry name" value="ANK_REPEAT"/>
    <property type="match status" value="2"/>
</dbReference>
<name>A0A9W4IFH2_PENNA</name>
<keyword evidence="2 3" id="KW-0040">ANK repeat</keyword>
<evidence type="ECO:0000256" key="2">
    <source>
        <dbReference type="ARBA" id="ARBA00023043"/>
    </source>
</evidence>
<accession>A0A9W4IFH2</accession>
<comment type="caution">
    <text evidence="4">The sequence shown here is derived from an EMBL/GenBank/DDBJ whole genome shotgun (WGS) entry which is preliminary data.</text>
</comment>
<protein>
    <recommendedName>
        <fullName evidence="6">F-box domain-containing protein</fullName>
    </recommendedName>
</protein>